<sequence length="147" mass="15862">MFYLRLRVETQESLTTRILESVLKDSVGDEASLAGISGEAPVAGVLQLIDQVSGDGEAVKLPGSEATDLHVDRDNETEERPAFCPGDLSEVSAGTVRLDDQTWEGGKDVLVSDVPAPGLLLIQEEAAQVHGRVLNFWCQINMTEVVK</sequence>
<gene>
    <name evidence="1" type="ORF">MLD38_014122</name>
</gene>
<keyword evidence="2" id="KW-1185">Reference proteome</keyword>
<evidence type="ECO:0000313" key="1">
    <source>
        <dbReference type="EMBL" id="KAI4376352.1"/>
    </source>
</evidence>
<protein>
    <submittedName>
        <fullName evidence="1">Uncharacterized protein</fullName>
    </submittedName>
</protein>
<proteinExistence type="predicted"/>
<dbReference type="Proteomes" id="UP001057402">
    <property type="component" value="Chromosome 4"/>
</dbReference>
<dbReference type="EMBL" id="CM042883">
    <property type="protein sequence ID" value="KAI4376352.1"/>
    <property type="molecule type" value="Genomic_DNA"/>
</dbReference>
<reference evidence="2" key="1">
    <citation type="journal article" date="2023" name="Front. Plant Sci.">
        <title>Chromosomal-level genome assembly of Melastoma candidum provides insights into trichome evolution.</title>
        <authorList>
            <person name="Zhong Y."/>
            <person name="Wu W."/>
            <person name="Sun C."/>
            <person name="Zou P."/>
            <person name="Liu Y."/>
            <person name="Dai S."/>
            <person name="Zhou R."/>
        </authorList>
    </citation>
    <scope>NUCLEOTIDE SEQUENCE [LARGE SCALE GENOMIC DNA]</scope>
</reference>
<evidence type="ECO:0000313" key="2">
    <source>
        <dbReference type="Proteomes" id="UP001057402"/>
    </source>
</evidence>
<comment type="caution">
    <text evidence="1">The sequence shown here is derived from an EMBL/GenBank/DDBJ whole genome shotgun (WGS) entry which is preliminary data.</text>
</comment>
<name>A0ACB9RD29_9MYRT</name>
<organism evidence="1 2">
    <name type="scientific">Melastoma candidum</name>
    <dbReference type="NCBI Taxonomy" id="119954"/>
    <lineage>
        <taxon>Eukaryota</taxon>
        <taxon>Viridiplantae</taxon>
        <taxon>Streptophyta</taxon>
        <taxon>Embryophyta</taxon>
        <taxon>Tracheophyta</taxon>
        <taxon>Spermatophyta</taxon>
        <taxon>Magnoliopsida</taxon>
        <taxon>eudicotyledons</taxon>
        <taxon>Gunneridae</taxon>
        <taxon>Pentapetalae</taxon>
        <taxon>rosids</taxon>
        <taxon>malvids</taxon>
        <taxon>Myrtales</taxon>
        <taxon>Melastomataceae</taxon>
        <taxon>Melastomatoideae</taxon>
        <taxon>Melastomateae</taxon>
        <taxon>Melastoma</taxon>
    </lineage>
</organism>
<accession>A0ACB9RD29</accession>